<dbReference type="EMBL" id="GBRH01276289">
    <property type="protein sequence ID" value="JAD21606.1"/>
    <property type="molecule type" value="Transcribed_RNA"/>
</dbReference>
<name>A0A0A8Y6D2_ARUDO</name>
<protein>
    <submittedName>
        <fullName evidence="1">Uncharacterized protein</fullName>
    </submittedName>
</protein>
<evidence type="ECO:0000313" key="1">
    <source>
        <dbReference type="EMBL" id="JAD21606.1"/>
    </source>
</evidence>
<accession>A0A0A8Y6D2</accession>
<reference evidence="1" key="1">
    <citation type="submission" date="2014-09" db="EMBL/GenBank/DDBJ databases">
        <authorList>
            <person name="Magalhaes I.L.F."/>
            <person name="Oliveira U."/>
            <person name="Santos F.R."/>
            <person name="Vidigal T.H.D.A."/>
            <person name="Brescovit A.D."/>
            <person name="Santos A.J."/>
        </authorList>
    </citation>
    <scope>NUCLEOTIDE SEQUENCE</scope>
    <source>
        <tissue evidence="1">Shoot tissue taken approximately 20 cm above the soil surface</tissue>
    </source>
</reference>
<sequence length="21" mass="2774">MKFDLSFNRRSLQYFVQHFFY</sequence>
<organism evidence="1">
    <name type="scientific">Arundo donax</name>
    <name type="common">Giant reed</name>
    <name type="synonym">Donax arundinaceus</name>
    <dbReference type="NCBI Taxonomy" id="35708"/>
    <lineage>
        <taxon>Eukaryota</taxon>
        <taxon>Viridiplantae</taxon>
        <taxon>Streptophyta</taxon>
        <taxon>Embryophyta</taxon>
        <taxon>Tracheophyta</taxon>
        <taxon>Spermatophyta</taxon>
        <taxon>Magnoliopsida</taxon>
        <taxon>Liliopsida</taxon>
        <taxon>Poales</taxon>
        <taxon>Poaceae</taxon>
        <taxon>PACMAD clade</taxon>
        <taxon>Arundinoideae</taxon>
        <taxon>Arundineae</taxon>
        <taxon>Arundo</taxon>
    </lineage>
</organism>
<dbReference type="AlphaFoldDB" id="A0A0A8Y6D2"/>
<proteinExistence type="predicted"/>
<reference evidence="1" key="2">
    <citation type="journal article" date="2015" name="Data Brief">
        <title>Shoot transcriptome of the giant reed, Arundo donax.</title>
        <authorList>
            <person name="Barrero R.A."/>
            <person name="Guerrero F.D."/>
            <person name="Moolhuijzen P."/>
            <person name="Goolsby J.A."/>
            <person name="Tidwell J."/>
            <person name="Bellgard S.E."/>
            <person name="Bellgard M.I."/>
        </authorList>
    </citation>
    <scope>NUCLEOTIDE SEQUENCE</scope>
    <source>
        <tissue evidence="1">Shoot tissue taken approximately 20 cm above the soil surface</tissue>
    </source>
</reference>